<organism evidence="3 4">
    <name type="scientific">Phialophora macrospora</name>
    <dbReference type="NCBI Taxonomy" id="1851006"/>
    <lineage>
        <taxon>Eukaryota</taxon>
        <taxon>Fungi</taxon>
        <taxon>Dikarya</taxon>
        <taxon>Ascomycota</taxon>
        <taxon>Pezizomycotina</taxon>
        <taxon>Eurotiomycetes</taxon>
        <taxon>Chaetothyriomycetidae</taxon>
        <taxon>Chaetothyriales</taxon>
        <taxon>Herpotrichiellaceae</taxon>
        <taxon>Phialophora</taxon>
    </lineage>
</organism>
<evidence type="ECO:0000256" key="1">
    <source>
        <dbReference type="SAM" id="SignalP"/>
    </source>
</evidence>
<dbReference type="Pfam" id="PF00856">
    <property type="entry name" value="SET"/>
    <property type="match status" value="1"/>
</dbReference>
<dbReference type="InterPro" id="IPR053185">
    <property type="entry name" value="SET_domain_protein"/>
</dbReference>
<dbReference type="Gene3D" id="2.170.270.10">
    <property type="entry name" value="SET domain"/>
    <property type="match status" value="1"/>
</dbReference>
<sequence>MKLNAVSLGVLPLCVALVSASDALPTSSETFVDPEHDHIHPASNQEQEESTSYFPWTHKPICTEDVDESGDQFCVYTNASFSNGRGISIFTRPAIAQEFASLPPFQDPTALSSNGINLDPDPEDRPWYTAFVPGKGMGMFASRPLDRGDLITAYTPCLLTHIGDLLFTEDRERLLRLAIDQLPPASRDAYFALAKIYDEPDVMAQDILKANGFEMKLGGLMHPAVFPEASRYNHACAPNAQYFLSANMFTHYVHAVRPIEKDEEITISYAPPLRLHADRQKYFQSIFQFTCTCPRCSPASHNKKHRTVADSDKATQDIVSLQRELSQGTPSSVKKAEKLVDLYKAEGLDGFLDSAYGYAALAYNSVGSTRGAMKYAKLAAEATRLKYGFDEGAGMDKVREWESIARDPMGHPSWRSRNTKS</sequence>
<dbReference type="AlphaFoldDB" id="A0A0D2G0P7"/>
<dbReference type="CDD" id="cd20071">
    <property type="entry name" value="SET_SMYD"/>
    <property type="match status" value="1"/>
</dbReference>
<feature type="domain" description="SET" evidence="2">
    <location>
        <begin position="125"/>
        <end position="270"/>
    </location>
</feature>
<evidence type="ECO:0000259" key="2">
    <source>
        <dbReference type="PROSITE" id="PS50280"/>
    </source>
</evidence>
<dbReference type="PANTHER" id="PTHR47332:SF6">
    <property type="entry name" value="SET DOMAIN-CONTAINING PROTEIN"/>
    <property type="match status" value="1"/>
</dbReference>
<keyword evidence="1" id="KW-0732">Signal</keyword>
<accession>A0A0D2G0P7</accession>
<keyword evidence="4" id="KW-1185">Reference proteome</keyword>
<feature type="chain" id="PRO_5002242192" description="SET domain-containing protein" evidence="1">
    <location>
        <begin position="21"/>
        <end position="421"/>
    </location>
</feature>
<proteinExistence type="predicted"/>
<dbReference type="PROSITE" id="PS50280">
    <property type="entry name" value="SET"/>
    <property type="match status" value="1"/>
</dbReference>
<reference evidence="3 4" key="1">
    <citation type="submission" date="2015-01" db="EMBL/GenBank/DDBJ databases">
        <title>The Genome Sequence of Capronia semiimmersa CBS27337.</title>
        <authorList>
            <consortium name="The Broad Institute Genomics Platform"/>
            <person name="Cuomo C."/>
            <person name="de Hoog S."/>
            <person name="Gorbushina A."/>
            <person name="Stielow B."/>
            <person name="Teixiera M."/>
            <person name="Abouelleil A."/>
            <person name="Chapman S.B."/>
            <person name="Priest M."/>
            <person name="Young S.K."/>
            <person name="Wortman J."/>
            <person name="Nusbaum C."/>
            <person name="Birren B."/>
        </authorList>
    </citation>
    <scope>NUCLEOTIDE SEQUENCE [LARGE SCALE GENOMIC DNA]</scope>
    <source>
        <strain evidence="3 4">CBS 27337</strain>
    </source>
</reference>
<dbReference type="SUPFAM" id="SSF82199">
    <property type="entry name" value="SET domain"/>
    <property type="match status" value="1"/>
</dbReference>
<gene>
    <name evidence="3" type="ORF">PV04_00523</name>
</gene>
<dbReference type="SMART" id="SM00317">
    <property type="entry name" value="SET"/>
    <property type="match status" value="1"/>
</dbReference>
<feature type="signal peptide" evidence="1">
    <location>
        <begin position="1"/>
        <end position="20"/>
    </location>
</feature>
<dbReference type="EMBL" id="KN846956">
    <property type="protein sequence ID" value="KIW72320.1"/>
    <property type="molecule type" value="Genomic_DNA"/>
</dbReference>
<evidence type="ECO:0000313" key="3">
    <source>
        <dbReference type="EMBL" id="KIW72320.1"/>
    </source>
</evidence>
<dbReference type="STRING" id="5601.A0A0D2G0P7"/>
<dbReference type="Proteomes" id="UP000054266">
    <property type="component" value="Unassembled WGS sequence"/>
</dbReference>
<protein>
    <recommendedName>
        <fullName evidence="2">SET domain-containing protein</fullName>
    </recommendedName>
</protein>
<dbReference type="HOGENOM" id="CLU_028281_6_1_1"/>
<name>A0A0D2G0P7_9EURO</name>
<dbReference type="InterPro" id="IPR046341">
    <property type="entry name" value="SET_dom_sf"/>
</dbReference>
<evidence type="ECO:0000313" key="4">
    <source>
        <dbReference type="Proteomes" id="UP000054266"/>
    </source>
</evidence>
<dbReference type="PANTHER" id="PTHR47332">
    <property type="entry name" value="SET DOMAIN-CONTAINING PROTEIN 5"/>
    <property type="match status" value="1"/>
</dbReference>
<dbReference type="InterPro" id="IPR001214">
    <property type="entry name" value="SET_dom"/>
</dbReference>